<comment type="caution">
    <text evidence="10">The sequence shown here is derived from an EMBL/GenBank/DDBJ whole genome shotgun (WGS) entry which is preliminary data.</text>
</comment>
<feature type="transmembrane region" description="Helical" evidence="7">
    <location>
        <begin position="76"/>
        <end position="100"/>
    </location>
</feature>
<dbReference type="RefSeq" id="WP_121805045.1">
    <property type="nucleotide sequence ID" value="NZ_RDBE01000002.1"/>
</dbReference>
<dbReference type="InterPro" id="IPR050366">
    <property type="entry name" value="BP-dependent_transpt_permease"/>
</dbReference>
<feature type="domain" description="ABC transmembrane type-1" evidence="9">
    <location>
        <begin position="72"/>
        <end position="261"/>
    </location>
</feature>
<comment type="subcellular location">
    <subcellularLocation>
        <location evidence="1 7">Cell membrane</location>
        <topology evidence="1 7">Multi-pass membrane protein</topology>
    </subcellularLocation>
</comment>
<evidence type="ECO:0000256" key="1">
    <source>
        <dbReference type="ARBA" id="ARBA00004651"/>
    </source>
</evidence>
<evidence type="ECO:0000259" key="9">
    <source>
        <dbReference type="PROSITE" id="PS50928"/>
    </source>
</evidence>
<keyword evidence="6 7" id="KW-0472">Membrane</keyword>
<dbReference type="InterPro" id="IPR000515">
    <property type="entry name" value="MetI-like"/>
</dbReference>
<keyword evidence="5 7" id="KW-1133">Transmembrane helix</keyword>
<feature type="transmembrane region" description="Helical" evidence="7">
    <location>
        <begin position="240"/>
        <end position="261"/>
    </location>
</feature>
<keyword evidence="11" id="KW-1185">Reference proteome</keyword>
<sequence>MRLLRNLVRIPAARVALGILAVVALLAVLGGQLAPYDPLHQFGDVLAGPSGHHLLGTDYVGRDVLSRLLAGTRLSVVGALEAVLIGLVLGVPTGLASVWAGRLGEWLALRASETLMILPFTVFAIAVAGTLGNGLHQAMGAVGVLTSPVFFRITRAVALGLRRTQYVESAELMGASRLWVLRTHVWSKVVPNIAVASAQAMGSALLVVAALAFLGLGIIPPTPTWGGMLSADLGFLQQQAWAPLFPGVLMMLTVGSLNILADCIREASTGEVRRRRGLAARALPGRPRAPFGLLGGADPAPDRDEEAGRAAA</sequence>
<evidence type="ECO:0000256" key="7">
    <source>
        <dbReference type="RuleBase" id="RU363032"/>
    </source>
</evidence>
<evidence type="ECO:0000313" key="10">
    <source>
        <dbReference type="EMBL" id="RLV50390.1"/>
    </source>
</evidence>
<dbReference type="PANTHER" id="PTHR43386:SF1">
    <property type="entry name" value="D,D-DIPEPTIDE TRANSPORT SYSTEM PERMEASE PROTEIN DDPC-RELATED"/>
    <property type="match status" value="1"/>
</dbReference>
<feature type="transmembrane region" description="Helical" evidence="7">
    <location>
        <begin position="200"/>
        <end position="220"/>
    </location>
</feature>
<accession>A0A3L8P4V0</accession>
<dbReference type="Proteomes" id="UP000281708">
    <property type="component" value="Unassembled WGS sequence"/>
</dbReference>
<dbReference type="CDD" id="cd06261">
    <property type="entry name" value="TM_PBP2"/>
    <property type="match status" value="1"/>
</dbReference>
<dbReference type="PROSITE" id="PS50928">
    <property type="entry name" value="ABC_TM1"/>
    <property type="match status" value="1"/>
</dbReference>
<evidence type="ECO:0000256" key="4">
    <source>
        <dbReference type="ARBA" id="ARBA00022692"/>
    </source>
</evidence>
<dbReference type="EMBL" id="RDBE01000002">
    <property type="protein sequence ID" value="RLV50390.1"/>
    <property type="molecule type" value="Genomic_DNA"/>
</dbReference>
<evidence type="ECO:0000256" key="2">
    <source>
        <dbReference type="ARBA" id="ARBA00022448"/>
    </source>
</evidence>
<evidence type="ECO:0000256" key="6">
    <source>
        <dbReference type="ARBA" id="ARBA00023136"/>
    </source>
</evidence>
<dbReference type="GO" id="GO:0055085">
    <property type="term" value="P:transmembrane transport"/>
    <property type="evidence" value="ECO:0007669"/>
    <property type="project" value="InterPro"/>
</dbReference>
<proteinExistence type="inferred from homology"/>
<dbReference type="GO" id="GO:0005886">
    <property type="term" value="C:plasma membrane"/>
    <property type="evidence" value="ECO:0007669"/>
    <property type="project" value="UniProtKB-SubCell"/>
</dbReference>
<evidence type="ECO:0000256" key="5">
    <source>
        <dbReference type="ARBA" id="ARBA00022989"/>
    </source>
</evidence>
<keyword evidence="2 7" id="KW-0813">Transport</keyword>
<gene>
    <name evidence="10" type="ORF">D9V37_04910</name>
</gene>
<dbReference type="Gene3D" id="1.10.3720.10">
    <property type="entry name" value="MetI-like"/>
    <property type="match status" value="1"/>
</dbReference>
<evidence type="ECO:0000256" key="8">
    <source>
        <dbReference type="SAM" id="MobiDB-lite"/>
    </source>
</evidence>
<evidence type="ECO:0000256" key="3">
    <source>
        <dbReference type="ARBA" id="ARBA00022475"/>
    </source>
</evidence>
<comment type="similarity">
    <text evidence="7">Belongs to the binding-protein-dependent transport system permease family.</text>
</comment>
<feature type="transmembrane region" description="Helical" evidence="7">
    <location>
        <begin position="107"/>
        <end position="128"/>
    </location>
</feature>
<feature type="region of interest" description="Disordered" evidence="8">
    <location>
        <begin position="283"/>
        <end position="312"/>
    </location>
</feature>
<keyword evidence="4 7" id="KW-0812">Transmembrane</keyword>
<name>A0A3L8P4V0_9ACTN</name>
<dbReference type="OrthoDB" id="8906042at2"/>
<protein>
    <submittedName>
        <fullName evidence="10">ABC transporter permease</fullName>
    </submittedName>
</protein>
<organism evidence="10 11">
    <name type="scientific">Nocardioides mangrovicus</name>
    <dbReference type="NCBI Taxonomy" id="2478913"/>
    <lineage>
        <taxon>Bacteria</taxon>
        <taxon>Bacillati</taxon>
        <taxon>Actinomycetota</taxon>
        <taxon>Actinomycetes</taxon>
        <taxon>Propionibacteriales</taxon>
        <taxon>Nocardioidaceae</taxon>
        <taxon>Nocardioides</taxon>
    </lineage>
</organism>
<dbReference type="AlphaFoldDB" id="A0A3L8P4V0"/>
<keyword evidence="3" id="KW-1003">Cell membrane</keyword>
<dbReference type="SUPFAM" id="SSF161098">
    <property type="entry name" value="MetI-like"/>
    <property type="match status" value="1"/>
</dbReference>
<dbReference type="InterPro" id="IPR035906">
    <property type="entry name" value="MetI-like_sf"/>
</dbReference>
<feature type="compositionally biased region" description="Basic and acidic residues" evidence="8">
    <location>
        <begin position="300"/>
        <end position="312"/>
    </location>
</feature>
<dbReference type="PANTHER" id="PTHR43386">
    <property type="entry name" value="OLIGOPEPTIDE TRANSPORT SYSTEM PERMEASE PROTEIN APPC"/>
    <property type="match status" value="1"/>
</dbReference>
<dbReference type="Pfam" id="PF12911">
    <property type="entry name" value="OppC_N"/>
    <property type="match status" value="1"/>
</dbReference>
<reference evidence="10 11" key="1">
    <citation type="submission" date="2018-10" db="EMBL/GenBank/DDBJ databases">
        <title>Marmoricola sp. 4Q3S-7 whole genome shotgun sequence.</title>
        <authorList>
            <person name="Li F."/>
        </authorList>
    </citation>
    <scope>NUCLEOTIDE SEQUENCE [LARGE SCALE GENOMIC DNA]</scope>
    <source>
        <strain evidence="10 11">4Q3S-7</strain>
    </source>
</reference>
<dbReference type="Pfam" id="PF00528">
    <property type="entry name" value="BPD_transp_1"/>
    <property type="match status" value="1"/>
</dbReference>
<feature type="transmembrane region" description="Helical" evidence="7">
    <location>
        <begin position="134"/>
        <end position="153"/>
    </location>
</feature>
<evidence type="ECO:0000313" key="11">
    <source>
        <dbReference type="Proteomes" id="UP000281708"/>
    </source>
</evidence>
<dbReference type="InterPro" id="IPR025966">
    <property type="entry name" value="OppC_N"/>
</dbReference>